<protein>
    <submittedName>
        <fullName evidence="1">Putative transposase element L1Md-A101/L1Md-A102/L1Md-A2</fullName>
    </submittedName>
</protein>
<keyword evidence="2" id="KW-1185">Reference proteome</keyword>
<dbReference type="AlphaFoldDB" id="A0A498M662"/>
<comment type="caution">
    <text evidence="1">The sequence shown here is derived from an EMBL/GenBank/DDBJ whole genome shotgun (WGS) entry which is preliminary data.</text>
</comment>
<evidence type="ECO:0000313" key="1">
    <source>
        <dbReference type="EMBL" id="RXN14782.1"/>
    </source>
</evidence>
<dbReference type="EMBL" id="QBIY01012877">
    <property type="protein sequence ID" value="RXN14782.1"/>
    <property type="molecule type" value="Genomic_DNA"/>
</dbReference>
<organism evidence="1 2">
    <name type="scientific">Labeo rohita</name>
    <name type="common">Indian major carp</name>
    <name type="synonym">Cyprinus rohita</name>
    <dbReference type="NCBI Taxonomy" id="84645"/>
    <lineage>
        <taxon>Eukaryota</taxon>
        <taxon>Metazoa</taxon>
        <taxon>Chordata</taxon>
        <taxon>Craniata</taxon>
        <taxon>Vertebrata</taxon>
        <taxon>Euteleostomi</taxon>
        <taxon>Actinopterygii</taxon>
        <taxon>Neopterygii</taxon>
        <taxon>Teleostei</taxon>
        <taxon>Ostariophysi</taxon>
        <taxon>Cypriniformes</taxon>
        <taxon>Cyprinidae</taxon>
        <taxon>Labeoninae</taxon>
        <taxon>Labeonini</taxon>
        <taxon>Labeo</taxon>
    </lineage>
</organism>
<dbReference type="PANTHER" id="PTHR11505">
    <property type="entry name" value="L1 TRANSPOSABLE ELEMENT-RELATED"/>
    <property type="match status" value="1"/>
</dbReference>
<evidence type="ECO:0000313" key="2">
    <source>
        <dbReference type="Proteomes" id="UP000290572"/>
    </source>
</evidence>
<sequence>MASKKSSKAVAAMKEDANSSDFVSQGNVNAILAAIGSQGDELKKLIEDKMTALSGRLDVLDATLVNLQSEQAGVKQKIVEIEGALNGTDSRLGEVEKVCDDLRAENKSLWAKLNDLEGRSRRLNLKFVGIMEGEERGRPSVFISDLITELFGRDNFPKPVKIDRAHRALLPKPSEGQRPRTIIARIHNDRDKELILRLSQEKFPLEYKGKRIYIFPDYTPEVAAWRRAFSSVTKVLREAGLKWSLRFPVKLMLHHNGREFSFESPEEAKKFVGNLSNDSA</sequence>
<accession>A0A498M662</accession>
<dbReference type="Gene3D" id="3.30.70.1820">
    <property type="entry name" value="L1 transposable element, RRM domain"/>
    <property type="match status" value="1"/>
</dbReference>
<dbReference type="Proteomes" id="UP000290572">
    <property type="component" value="Unassembled WGS sequence"/>
</dbReference>
<reference evidence="1 2" key="1">
    <citation type="submission" date="2018-03" db="EMBL/GenBank/DDBJ databases">
        <title>Draft genome sequence of Rohu Carp (Labeo rohita).</title>
        <authorList>
            <person name="Das P."/>
            <person name="Kushwaha B."/>
            <person name="Joshi C.G."/>
            <person name="Kumar D."/>
            <person name="Nagpure N.S."/>
            <person name="Sahoo L."/>
            <person name="Das S.P."/>
            <person name="Bit A."/>
            <person name="Patnaik S."/>
            <person name="Meher P.K."/>
            <person name="Jayasankar P."/>
            <person name="Koringa P.G."/>
            <person name="Patel N.V."/>
            <person name="Hinsu A.T."/>
            <person name="Kumar R."/>
            <person name="Pandey M."/>
            <person name="Agarwal S."/>
            <person name="Srivastava S."/>
            <person name="Singh M."/>
            <person name="Iquebal M.A."/>
            <person name="Jaiswal S."/>
            <person name="Angadi U.B."/>
            <person name="Kumar N."/>
            <person name="Raza M."/>
            <person name="Shah T.M."/>
            <person name="Rai A."/>
            <person name="Jena J.K."/>
        </authorList>
    </citation>
    <scope>NUCLEOTIDE SEQUENCE [LARGE SCALE GENOMIC DNA]</scope>
    <source>
        <strain evidence="1">DASCIFA01</strain>
        <tissue evidence="1">Testis</tissue>
    </source>
</reference>
<name>A0A498M662_LABRO</name>
<dbReference type="InterPro" id="IPR004244">
    <property type="entry name" value="Transposase_22"/>
</dbReference>
<gene>
    <name evidence="1" type="ORF">ROHU_008897</name>
</gene>
<proteinExistence type="predicted"/>